<dbReference type="PROSITE" id="PS50940">
    <property type="entry name" value="CHIT_BIND_II"/>
    <property type="match status" value="7"/>
</dbReference>
<evidence type="ECO:0000313" key="3">
    <source>
        <dbReference type="EnsemblMetazoa" id="CPIJ003199-PA"/>
    </source>
</evidence>
<dbReference type="Pfam" id="PF01607">
    <property type="entry name" value="CBM_14"/>
    <property type="match status" value="4"/>
</dbReference>
<accession>B0W7V3</accession>
<dbReference type="KEGG" id="cqu:CpipJ_CPIJ003199"/>
<feature type="domain" description="Chitin-binding type-2" evidence="1">
    <location>
        <begin position="425"/>
        <end position="487"/>
    </location>
</feature>
<dbReference type="Proteomes" id="UP000002320">
    <property type="component" value="Unassembled WGS sequence"/>
</dbReference>
<dbReference type="PANTHER" id="PTHR20987">
    <property type="entry name" value="CHITIN-BINDING TYPE-2 DOMAIN-CONTAINING PROTEIN-RELATED"/>
    <property type="match status" value="1"/>
</dbReference>
<name>B0W7V3_CULQU</name>
<dbReference type="Gene3D" id="2.170.140.10">
    <property type="entry name" value="Chitin binding domain"/>
    <property type="match status" value="4"/>
</dbReference>
<gene>
    <name evidence="3" type="primary">6034477</name>
    <name evidence="2" type="ORF">CpipJ_CPIJ003199</name>
</gene>
<dbReference type="InterPro" id="IPR002557">
    <property type="entry name" value="Chitin-bd_dom"/>
</dbReference>
<dbReference type="GO" id="GO:0008061">
    <property type="term" value="F:chitin binding"/>
    <property type="evidence" value="ECO:0007669"/>
    <property type="project" value="InterPro"/>
</dbReference>
<dbReference type="EnsemblMetazoa" id="CPIJ003199-RA">
    <property type="protein sequence ID" value="CPIJ003199-PA"/>
    <property type="gene ID" value="CPIJ003199"/>
</dbReference>
<dbReference type="SMART" id="SM00494">
    <property type="entry name" value="ChtBD2"/>
    <property type="match status" value="7"/>
</dbReference>
<feature type="domain" description="Chitin-binding type-2" evidence="1">
    <location>
        <begin position="177"/>
        <end position="238"/>
    </location>
</feature>
<dbReference type="EMBL" id="DS231855">
    <property type="protein sequence ID" value="EDS38247.1"/>
    <property type="molecule type" value="Genomic_DNA"/>
</dbReference>
<keyword evidence="4" id="KW-1185">Reference proteome</keyword>
<dbReference type="VEuPathDB" id="VectorBase:CQUJHB002459"/>
<dbReference type="HOGENOM" id="CLU_471943_0_0_1"/>
<reference evidence="3" key="2">
    <citation type="submission" date="2020-05" db="UniProtKB">
        <authorList>
            <consortium name="EnsemblMetazoa"/>
        </authorList>
    </citation>
    <scope>IDENTIFICATION</scope>
    <source>
        <strain evidence="3">JHB</strain>
    </source>
</reference>
<dbReference type="InterPro" id="IPR036508">
    <property type="entry name" value="Chitin-bd_dom_sf"/>
</dbReference>
<protein>
    <recommendedName>
        <fullName evidence="1">Chitin-binding type-2 domain-containing protein</fullName>
    </recommendedName>
</protein>
<dbReference type="eggNOG" id="ENOG502TCWH">
    <property type="taxonomic scope" value="Eukaryota"/>
</dbReference>
<dbReference type="VEuPathDB" id="VectorBase:CPIJ003199"/>
<feature type="domain" description="Chitin-binding type-2" evidence="1">
    <location>
        <begin position="335"/>
        <end position="396"/>
    </location>
</feature>
<organism>
    <name type="scientific">Culex quinquefasciatus</name>
    <name type="common">Southern house mosquito</name>
    <name type="synonym">Culex pungens</name>
    <dbReference type="NCBI Taxonomy" id="7176"/>
    <lineage>
        <taxon>Eukaryota</taxon>
        <taxon>Metazoa</taxon>
        <taxon>Ecdysozoa</taxon>
        <taxon>Arthropoda</taxon>
        <taxon>Hexapoda</taxon>
        <taxon>Insecta</taxon>
        <taxon>Pterygota</taxon>
        <taxon>Neoptera</taxon>
        <taxon>Endopterygota</taxon>
        <taxon>Diptera</taxon>
        <taxon>Nematocera</taxon>
        <taxon>Culicoidea</taxon>
        <taxon>Culicidae</taxon>
        <taxon>Culicinae</taxon>
        <taxon>Culicini</taxon>
        <taxon>Culex</taxon>
        <taxon>Culex</taxon>
    </lineage>
</organism>
<reference evidence="2" key="1">
    <citation type="submission" date="2007-03" db="EMBL/GenBank/DDBJ databases">
        <title>Annotation of Culex pipiens quinquefasciatus.</title>
        <authorList>
            <consortium name="The Broad Institute Genome Sequencing Platform"/>
            <person name="Atkinson P.W."/>
            <person name="Hemingway J."/>
            <person name="Christensen B.M."/>
            <person name="Higgs S."/>
            <person name="Kodira C."/>
            <person name="Hannick L."/>
            <person name="Megy K."/>
            <person name="O'Leary S."/>
            <person name="Pearson M."/>
            <person name="Haas B.J."/>
            <person name="Mauceli E."/>
            <person name="Wortman J.R."/>
            <person name="Lee N.H."/>
            <person name="Guigo R."/>
            <person name="Stanke M."/>
            <person name="Alvarado L."/>
            <person name="Amedeo P."/>
            <person name="Antoine C.H."/>
            <person name="Arensburger P."/>
            <person name="Bidwell S.L."/>
            <person name="Crawford M."/>
            <person name="Camaro F."/>
            <person name="Devon K."/>
            <person name="Engels R."/>
            <person name="Hammond M."/>
            <person name="Howarth C."/>
            <person name="Koehrsen M."/>
            <person name="Lawson D."/>
            <person name="Montgomery P."/>
            <person name="Nene V."/>
            <person name="Nusbaum C."/>
            <person name="Puiu D."/>
            <person name="Romero-Severson J."/>
            <person name="Severson D.W."/>
            <person name="Shumway M."/>
            <person name="Sisk P."/>
            <person name="Stolte C."/>
            <person name="Zeng Q."/>
            <person name="Eisenstadt E."/>
            <person name="Fraser-Liggett C."/>
            <person name="Strausberg R."/>
            <person name="Galagan J."/>
            <person name="Birren B."/>
            <person name="Collins F.H."/>
        </authorList>
    </citation>
    <scope>NUCLEOTIDE SEQUENCE [LARGE SCALE GENOMIC DNA]</scope>
    <source>
        <strain evidence="2">JHB</strain>
    </source>
</reference>
<feature type="domain" description="Chitin-binding type-2" evidence="1">
    <location>
        <begin position="243"/>
        <end position="304"/>
    </location>
</feature>
<feature type="domain" description="Chitin-binding type-2" evidence="1">
    <location>
        <begin position="107"/>
        <end position="169"/>
    </location>
</feature>
<proteinExistence type="predicted"/>
<feature type="domain" description="Chitin-binding type-2" evidence="1">
    <location>
        <begin position="38"/>
        <end position="99"/>
    </location>
</feature>
<dbReference type="InParanoid" id="B0W7V3"/>
<feature type="domain" description="Chitin-binding type-2" evidence="1">
    <location>
        <begin position="519"/>
        <end position="578"/>
    </location>
</feature>
<dbReference type="OrthoDB" id="7744598at2759"/>
<dbReference type="PANTHER" id="PTHR20987:SF0">
    <property type="entry name" value="CHITIN-BINDING TYPE-2 DOMAIN-CONTAINING PROTEIN-RELATED"/>
    <property type="match status" value="1"/>
</dbReference>
<dbReference type="OMA" id="NSVDCRS"/>
<evidence type="ECO:0000313" key="2">
    <source>
        <dbReference type="EMBL" id="EDS38247.1"/>
    </source>
</evidence>
<dbReference type="GO" id="GO:0005576">
    <property type="term" value="C:extracellular region"/>
    <property type="evidence" value="ECO:0007669"/>
    <property type="project" value="InterPro"/>
</dbReference>
<evidence type="ECO:0000313" key="4">
    <source>
        <dbReference type="Proteomes" id="UP000002320"/>
    </source>
</evidence>
<sequence>MIPVSSSVKHRSFCSGVSMNLQVRVLLLGAFLANVVIGWECTKPGRFPDPEEDEESCQQYVTCIPGPDGSFSTRNDECNPGSLFSAKYQRCISGESCDTLEDFYSIEYDCKECGKFVNVNSQDCRQFINCLKSKDPGVYIPIKQSCPKMQVFSAKTSSCVDESEYQCPPIVLKFLSDFVCLDVGSFPDESVPNCRGYRVCSKLRNSTLVSKNFLCENDTVYSEIERKCVPPSSYDCPDDGISDFECPGVGRYPDKFSKTCETYYSCVENSKGELKPTLLTCTGGTIFSAITSKCVAASEYVCPSTLAELELKLEEHVVGSSEPTMARRVASEEEVSICTESGRFANEEDGNCHTYYLCSRDPSGNWFKVIVRCPAGFVFSPERERCVDSKEFACPVMTTVPITITTTTVPAATMTSTVPIIEDSTAQCSGVGRILNTEDPTCRSYYLCSFNSDYELKREVISCPLGSLFSNKFNKCVKDDGTMQCLSASDAAIFEESGDGADSPNTAELINTTIATSYQYPCTATGRFADINSVDCRSYFLCSEDKSGSIVSVHLNCPIGMVFSRNTNKCVISTKYLC</sequence>
<dbReference type="SUPFAM" id="SSF57625">
    <property type="entry name" value="Invertebrate chitin-binding proteins"/>
    <property type="match status" value="6"/>
</dbReference>
<dbReference type="AlphaFoldDB" id="B0W7V3"/>
<evidence type="ECO:0000259" key="1">
    <source>
        <dbReference type="PROSITE" id="PS50940"/>
    </source>
</evidence>